<keyword evidence="4 7" id="KW-0238">DNA-binding</keyword>
<dbReference type="GO" id="GO:0032993">
    <property type="term" value="C:protein-DNA complex"/>
    <property type="evidence" value="ECO:0007669"/>
    <property type="project" value="TreeGrafter"/>
</dbReference>
<dbReference type="Proteomes" id="UP000000343">
    <property type="component" value="Chromosome"/>
</dbReference>
<dbReference type="PROSITE" id="PS51755">
    <property type="entry name" value="OMPR_PHOB"/>
    <property type="match status" value="1"/>
</dbReference>
<keyword evidence="2" id="KW-0902">Two-component regulatory system</keyword>
<dbReference type="FunFam" id="3.40.50.2300:FF:000001">
    <property type="entry name" value="DNA-binding response regulator PhoB"/>
    <property type="match status" value="1"/>
</dbReference>
<dbReference type="CDD" id="cd00383">
    <property type="entry name" value="trans_reg_C"/>
    <property type="match status" value="1"/>
</dbReference>
<feature type="DNA-binding region" description="OmpR/PhoB-type" evidence="7">
    <location>
        <begin position="124"/>
        <end position="222"/>
    </location>
</feature>
<dbReference type="RefSeq" id="WP_013578921.1">
    <property type="nucleotide sequence ID" value="NC_015064.1"/>
</dbReference>
<dbReference type="SMART" id="SM00862">
    <property type="entry name" value="Trans_reg_C"/>
    <property type="match status" value="1"/>
</dbReference>
<dbReference type="Gene3D" id="1.10.10.10">
    <property type="entry name" value="Winged helix-like DNA-binding domain superfamily/Winged helix DNA-binding domain"/>
    <property type="match status" value="1"/>
</dbReference>
<dbReference type="PANTHER" id="PTHR48111:SF22">
    <property type="entry name" value="REGULATOR OF RPOS"/>
    <property type="match status" value="1"/>
</dbReference>
<organism evidence="11">
    <name type="scientific">Granulicella tundricola (strain ATCC BAA-1859 / DSM 23138 / MP5ACTX9)</name>
    <dbReference type="NCBI Taxonomy" id="1198114"/>
    <lineage>
        <taxon>Bacteria</taxon>
        <taxon>Pseudomonadati</taxon>
        <taxon>Acidobacteriota</taxon>
        <taxon>Terriglobia</taxon>
        <taxon>Terriglobales</taxon>
        <taxon>Acidobacteriaceae</taxon>
        <taxon>Granulicella</taxon>
    </lineage>
</organism>
<evidence type="ECO:0000256" key="6">
    <source>
        <dbReference type="PROSITE-ProRule" id="PRU00169"/>
    </source>
</evidence>
<dbReference type="FunFam" id="1.10.10.10:FF:000005">
    <property type="entry name" value="Two-component system response regulator"/>
    <property type="match status" value="1"/>
</dbReference>
<dbReference type="eggNOG" id="COG0745">
    <property type="taxonomic scope" value="Bacteria"/>
</dbReference>
<dbReference type="Pfam" id="PF00486">
    <property type="entry name" value="Trans_reg_C"/>
    <property type="match status" value="1"/>
</dbReference>
<feature type="modified residue" description="4-aspartylphosphate" evidence="6">
    <location>
        <position position="51"/>
    </location>
</feature>
<dbReference type="Gene3D" id="6.10.250.690">
    <property type="match status" value="1"/>
</dbReference>
<name>E8WYJ5_GRATM</name>
<gene>
    <name evidence="10" type="ordered locus">AciX9_0521</name>
</gene>
<dbReference type="GO" id="GO:0000156">
    <property type="term" value="F:phosphorelay response regulator activity"/>
    <property type="evidence" value="ECO:0007669"/>
    <property type="project" value="TreeGrafter"/>
</dbReference>
<reference evidence="11" key="1">
    <citation type="submission" date="2011-01" db="EMBL/GenBank/DDBJ databases">
        <title>Complete sequence of chromosome of Acidobacterium sp. MP5ACTX9.</title>
        <authorList>
            <consortium name="US DOE Joint Genome Institute"/>
            <person name="Lucas S."/>
            <person name="Copeland A."/>
            <person name="Lapidus A."/>
            <person name="Cheng J.-F."/>
            <person name="Goodwin L."/>
            <person name="Pitluck S."/>
            <person name="Teshima H."/>
            <person name="Detter J.C."/>
            <person name="Han C."/>
            <person name="Tapia R."/>
            <person name="Land M."/>
            <person name="Hauser L."/>
            <person name="Kyrpides N."/>
            <person name="Ivanova N."/>
            <person name="Ovchinnikova G."/>
            <person name="Pagani I."/>
            <person name="Rawat S.R."/>
            <person name="Mannisto M."/>
            <person name="Haggblom M.M."/>
            <person name="Woyke T."/>
        </authorList>
    </citation>
    <scope>NUCLEOTIDE SEQUENCE [LARGE SCALE GENOMIC DNA]</scope>
    <source>
        <strain evidence="11">MP5ACTX9</strain>
    </source>
</reference>
<evidence type="ECO:0000259" key="9">
    <source>
        <dbReference type="PROSITE" id="PS51755"/>
    </source>
</evidence>
<keyword evidence="1 6" id="KW-0597">Phosphoprotein</keyword>
<evidence type="ECO:0000313" key="11">
    <source>
        <dbReference type="Proteomes" id="UP000000343"/>
    </source>
</evidence>
<dbReference type="InterPro" id="IPR001867">
    <property type="entry name" value="OmpR/PhoB-type_DNA-bd"/>
</dbReference>
<dbReference type="InterPro" id="IPR036388">
    <property type="entry name" value="WH-like_DNA-bd_sf"/>
</dbReference>
<dbReference type="AlphaFoldDB" id="E8WYJ5"/>
<proteinExistence type="predicted"/>
<keyword evidence="3" id="KW-0805">Transcription regulation</keyword>
<dbReference type="SUPFAM" id="SSF52172">
    <property type="entry name" value="CheY-like"/>
    <property type="match status" value="1"/>
</dbReference>
<feature type="domain" description="OmpR/PhoB-type" evidence="9">
    <location>
        <begin position="124"/>
        <end position="222"/>
    </location>
</feature>
<dbReference type="Gene3D" id="3.40.50.2300">
    <property type="match status" value="1"/>
</dbReference>
<evidence type="ECO:0000256" key="7">
    <source>
        <dbReference type="PROSITE-ProRule" id="PRU01091"/>
    </source>
</evidence>
<sequence length="226" mass="25772">MRILVVEDEPKVSSFVQRGLVAERYAVDVSADGREGLELAQAFPYDLIILDMMLPRMDGGEILQRIRRTNTCVPVLMLTARDSVEDKVRMFENGADDYLTKPFAFAELLVRSKALLRRGPVNRSSTMTVGELELDRLTQQVKRAGKRIELTAKEYSLLEYLMQNAERVLSRNMIIEHVWDQSFDGITNIVDVYVRHLRAKVDDGHIIKLIRTVRGSGYMIRAGGEQ</sequence>
<dbReference type="InterPro" id="IPR001789">
    <property type="entry name" value="Sig_transdc_resp-reg_receiver"/>
</dbReference>
<evidence type="ECO:0000256" key="5">
    <source>
        <dbReference type="ARBA" id="ARBA00023163"/>
    </source>
</evidence>
<evidence type="ECO:0000256" key="4">
    <source>
        <dbReference type="ARBA" id="ARBA00023125"/>
    </source>
</evidence>
<dbReference type="InterPro" id="IPR011006">
    <property type="entry name" value="CheY-like_superfamily"/>
</dbReference>
<protein>
    <submittedName>
        <fullName evidence="10">Two component transcriptional regulator, winged helix family</fullName>
    </submittedName>
</protein>
<dbReference type="GO" id="GO:0006355">
    <property type="term" value="P:regulation of DNA-templated transcription"/>
    <property type="evidence" value="ECO:0007669"/>
    <property type="project" value="InterPro"/>
</dbReference>
<dbReference type="SMART" id="SM00448">
    <property type="entry name" value="REC"/>
    <property type="match status" value="1"/>
</dbReference>
<dbReference type="HOGENOM" id="CLU_000445_30_1_0"/>
<dbReference type="InterPro" id="IPR039420">
    <property type="entry name" value="WalR-like"/>
</dbReference>
<keyword evidence="11" id="KW-1185">Reference proteome</keyword>
<keyword evidence="5" id="KW-0804">Transcription</keyword>
<dbReference type="PaxDb" id="1198114-AciX9_0521"/>
<evidence type="ECO:0000259" key="8">
    <source>
        <dbReference type="PROSITE" id="PS50110"/>
    </source>
</evidence>
<dbReference type="CDD" id="cd19935">
    <property type="entry name" value="REC_OmpR_CusR-like"/>
    <property type="match status" value="1"/>
</dbReference>
<dbReference type="KEGG" id="acm:AciX9_0521"/>
<dbReference type="GO" id="GO:0005829">
    <property type="term" value="C:cytosol"/>
    <property type="evidence" value="ECO:0007669"/>
    <property type="project" value="TreeGrafter"/>
</dbReference>
<dbReference type="STRING" id="1198114.AciX9_0521"/>
<dbReference type="OrthoDB" id="9790442at2"/>
<evidence type="ECO:0000256" key="3">
    <source>
        <dbReference type="ARBA" id="ARBA00023015"/>
    </source>
</evidence>
<dbReference type="PROSITE" id="PS50110">
    <property type="entry name" value="RESPONSE_REGULATORY"/>
    <property type="match status" value="1"/>
</dbReference>
<evidence type="ECO:0000256" key="1">
    <source>
        <dbReference type="ARBA" id="ARBA00022553"/>
    </source>
</evidence>
<evidence type="ECO:0000256" key="2">
    <source>
        <dbReference type="ARBA" id="ARBA00023012"/>
    </source>
</evidence>
<accession>E8WYJ5</accession>
<evidence type="ECO:0000313" key="10">
    <source>
        <dbReference type="EMBL" id="ADW67593.1"/>
    </source>
</evidence>
<dbReference type="EMBL" id="CP002480">
    <property type="protein sequence ID" value="ADW67593.1"/>
    <property type="molecule type" value="Genomic_DNA"/>
</dbReference>
<dbReference type="PANTHER" id="PTHR48111">
    <property type="entry name" value="REGULATOR OF RPOS"/>
    <property type="match status" value="1"/>
</dbReference>
<dbReference type="GO" id="GO:0000976">
    <property type="term" value="F:transcription cis-regulatory region binding"/>
    <property type="evidence" value="ECO:0007669"/>
    <property type="project" value="TreeGrafter"/>
</dbReference>
<feature type="domain" description="Response regulatory" evidence="8">
    <location>
        <begin position="2"/>
        <end position="116"/>
    </location>
</feature>
<dbReference type="Pfam" id="PF00072">
    <property type="entry name" value="Response_reg"/>
    <property type="match status" value="1"/>
</dbReference>